<dbReference type="UniPathway" id="UPA00077">
    <property type="reaction ID" value="UER00155"/>
</dbReference>
<keyword evidence="3 9" id="KW-0808">Transferase</keyword>
<dbReference type="GO" id="GO:0046654">
    <property type="term" value="P:tetrahydrofolate biosynthetic process"/>
    <property type="evidence" value="ECO:0007669"/>
    <property type="project" value="UniProtKB-UniPathway"/>
</dbReference>
<proteinExistence type="predicted"/>
<evidence type="ECO:0000256" key="3">
    <source>
        <dbReference type="ARBA" id="ARBA00022679"/>
    </source>
</evidence>
<dbReference type="OrthoDB" id="9790168at2"/>
<reference evidence="10" key="1">
    <citation type="submission" date="2018-06" db="EMBL/GenBank/DDBJ databases">
        <title>Whole genome sequencing of four bacterial strains from South Shetland trench revealing bio-synthetic gene clusters.</title>
        <authorList>
            <person name="Abdel-Mageed W.M."/>
            <person name="Lehri B."/>
            <person name="Jarmusch S."/>
            <person name="Miranda K."/>
            <person name="Goodfellow M."/>
            <person name="Jaspars M."/>
            <person name="Karlyshev A.V."/>
        </authorList>
    </citation>
    <scope>NUCLEOTIDE SEQUENCE [LARGE SCALE GENOMIC DNA]</scope>
    <source>
        <strain evidence="10">SST4</strain>
    </source>
</reference>
<dbReference type="NCBIfam" id="TIGR01498">
    <property type="entry name" value="folK"/>
    <property type="match status" value="1"/>
</dbReference>
<evidence type="ECO:0000259" key="8">
    <source>
        <dbReference type="Pfam" id="PF01288"/>
    </source>
</evidence>
<dbReference type="AlphaFoldDB" id="A0A365TQI7"/>
<evidence type="ECO:0000256" key="4">
    <source>
        <dbReference type="ARBA" id="ARBA00022741"/>
    </source>
</evidence>
<dbReference type="CDD" id="cd00483">
    <property type="entry name" value="HPPK"/>
    <property type="match status" value="1"/>
</dbReference>
<accession>A0A365TQI7</accession>
<dbReference type="EC" id="2.7.6.3" evidence="2"/>
<organism evidence="9 10">
    <name type="scientific">Vreelandella sulfidaeris</name>
    <dbReference type="NCBI Taxonomy" id="115553"/>
    <lineage>
        <taxon>Bacteria</taxon>
        <taxon>Pseudomonadati</taxon>
        <taxon>Pseudomonadota</taxon>
        <taxon>Gammaproteobacteria</taxon>
        <taxon>Oceanospirillales</taxon>
        <taxon>Halomonadaceae</taxon>
        <taxon>Vreelandella</taxon>
    </lineage>
</organism>
<dbReference type="RefSeq" id="WP_113269184.1">
    <property type="nucleotide sequence ID" value="NZ_QNTU01000003.1"/>
</dbReference>
<keyword evidence="5 9" id="KW-0418">Kinase</keyword>
<evidence type="ECO:0000256" key="1">
    <source>
        <dbReference type="ARBA" id="ARBA00005051"/>
    </source>
</evidence>
<dbReference type="PANTHER" id="PTHR43071">
    <property type="entry name" value="2-AMINO-4-HYDROXY-6-HYDROXYMETHYLDIHYDROPTERIDINE PYROPHOSPHOKINASE"/>
    <property type="match status" value="1"/>
</dbReference>
<feature type="domain" description="7,8-dihydro-6-hydroxymethylpterin-pyrophosphokinase" evidence="8">
    <location>
        <begin position="6"/>
        <end position="131"/>
    </location>
</feature>
<dbReference type="GO" id="GO:0046656">
    <property type="term" value="P:folic acid biosynthetic process"/>
    <property type="evidence" value="ECO:0007669"/>
    <property type="project" value="UniProtKB-KW"/>
</dbReference>
<evidence type="ECO:0000313" key="10">
    <source>
        <dbReference type="Proteomes" id="UP000252204"/>
    </source>
</evidence>
<evidence type="ECO:0000256" key="2">
    <source>
        <dbReference type="ARBA" id="ARBA00013253"/>
    </source>
</evidence>
<evidence type="ECO:0000256" key="6">
    <source>
        <dbReference type="ARBA" id="ARBA00022840"/>
    </source>
</evidence>
<dbReference type="GO" id="GO:0003848">
    <property type="term" value="F:2-amino-4-hydroxy-6-hydroxymethyldihydropteridine diphosphokinase activity"/>
    <property type="evidence" value="ECO:0007669"/>
    <property type="project" value="UniProtKB-EC"/>
</dbReference>
<evidence type="ECO:0000313" key="9">
    <source>
        <dbReference type="EMBL" id="RBI68231.1"/>
    </source>
</evidence>
<evidence type="ECO:0000256" key="5">
    <source>
        <dbReference type="ARBA" id="ARBA00022777"/>
    </source>
</evidence>
<dbReference type="InterPro" id="IPR000550">
    <property type="entry name" value="Hppk"/>
</dbReference>
<dbReference type="EMBL" id="QNTU01000003">
    <property type="protein sequence ID" value="RBI68231.1"/>
    <property type="molecule type" value="Genomic_DNA"/>
</dbReference>
<keyword evidence="6" id="KW-0067">ATP-binding</keyword>
<evidence type="ECO:0000256" key="7">
    <source>
        <dbReference type="ARBA" id="ARBA00022909"/>
    </source>
</evidence>
<keyword evidence="10" id="KW-1185">Reference proteome</keyword>
<dbReference type="GO" id="GO:0016301">
    <property type="term" value="F:kinase activity"/>
    <property type="evidence" value="ECO:0007669"/>
    <property type="project" value="UniProtKB-KW"/>
</dbReference>
<gene>
    <name evidence="9" type="primary">folK</name>
    <name evidence="9" type="ORF">DQ400_07630</name>
</gene>
<protein>
    <recommendedName>
        <fullName evidence="2">2-amino-4-hydroxy-6-hydroxymethyldihydropteridine diphosphokinase</fullName>
        <ecNumber evidence="2">2.7.6.3</ecNumber>
    </recommendedName>
</protein>
<name>A0A365TQI7_9GAMM</name>
<dbReference type="Proteomes" id="UP000252204">
    <property type="component" value="Unassembled WGS sequence"/>
</dbReference>
<dbReference type="GO" id="GO:0005524">
    <property type="term" value="F:ATP binding"/>
    <property type="evidence" value="ECO:0007669"/>
    <property type="project" value="UniProtKB-KW"/>
</dbReference>
<keyword evidence="4" id="KW-0547">Nucleotide-binding</keyword>
<dbReference type="PANTHER" id="PTHR43071:SF2">
    <property type="entry name" value="2-AMINO-4-HYDROXY-6-HYDROXYMETHYLDIHYDROPTERIDINE PYROPHOSPHOKINASE"/>
    <property type="match status" value="1"/>
</dbReference>
<comment type="pathway">
    <text evidence="1">Cofactor biosynthesis; tetrahydrofolate biosynthesis; 2-amino-4-hydroxy-6-hydroxymethyl-7,8-dihydropteridine diphosphate from 7,8-dihydroneopterin triphosphate: step 4/4.</text>
</comment>
<comment type="caution">
    <text evidence="9">The sequence shown here is derived from an EMBL/GenBank/DDBJ whole genome shotgun (WGS) entry which is preliminary data.</text>
</comment>
<dbReference type="InterPro" id="IPR035907">
    <property type="entry name" value="Hppk_sf"/>
</dbReference>
<dbReference type="Gene3D" id="3.30.70.560">
    <property type="entry name" value="7,8-Dihydro-6-hydroxymethylpterin-pyrophosphokinase HPPK"/>
    <property type="match status" value="1"/>
</dbReference>
<dbReference type="Pfam" id="PF01288">
    <property type="entry name" value="HPPK"/>
    <property type="match status" value="1"/>
</dbReference>
<dbReference type="SUPFAM" id="SSF55083">
    <property type="entry name" value="6-hydroxymethyl-7,8-dihydropterin pyrophosphokinase, HPPK"/>
    <property type="match status" value="1"/>
</dbReference>
<keyword evidence="7" id="KW-0289">Folate biosynthesis</keyword>
<sequence>MNLVTVSLGSNIHPTRHIRCCLDALADTFGSLQISRVFESEPVGFTDSRNFYNLVVAFHSDWAPGELQAWSKQLEIEYGRLPNIAKFSPRALDIDLLTVGNLCGTVDDMALPRSEITLNAFVLQPLAELLPAERHPFYNASYAALWEAFELGSQRLWAVDFSWRGRWISQADEQPRLTAARR</sequence>